<proteinExistence type="predicted"/>
<reference evidence="1" key="1">
    <citation type="submission" date="2022-08" db="EMBL/GenBank/DDBJ databases">
        <title>Genome Sequence of Fusarium decemcellulare.</title>
        <authorList>
            <person name="Buettner E."/>
        </authorList>
    </citation>
    <scope>NUCLEOTIDE SEQUENCE</scope>
    <source>
        <strain evidence="1">Babe19</strain>
    </source>
</reference>
<dbReference type="EMBL" id="JANRMS010000014">
    <property type="protein sequence ID" value="KAJ3549810.1"/>
    <property type="molecule type" value="Genomic_DNA"/>
</dbReference>
<evidence type="ECO:0000313" key="1">
    <source>
        <dbReference type="EMBL" id="KAJ3549810.1"/>
    </source>
</evidence>
<name>A0ACC1SZT3_9HYPO</name>
<evidence type="ECO:0000313" key="2">
    <source>
        <dbReference type="Proteomes" id="UP001148629"/>
    </source>
</evidence>
<organism evidence="1 2">
    <name type="scientific">Fusarium decemcellulare</name>
    <dbReference type="NCBI Taxonomy" id="57161"/>
    <lineage>
        <taxon>Eukaryota</taxon>
        <taxon>Fungi</taxon>
        <taxon>Dikarya</taxon>
        <taxon>Ascomycota</taxon>
        <taxon>Pezizomycotina</taxon>
        <taxon>Sordariomycetes</taxon>
        <taxon>Hypocreomycetidae</taxon>
        <taxon>Hypocreales</taxon>
        <taxon>Nectriaceae</taxon>
        <taxon>Fusarium</taxon>
        <taxon>Fusarium decemcellulare species complex</taxon>
    </lineage>
</organism>
<comment type="caution">
    <text evidence="1">The sequence shown here is derived from an EMBL/GenBank/DDBJ whole genome shotgun (WGS) entry which is preliminary data.</text>
</comment>
<protein>
    <submittedName>
        <fullName evidence="1">Uncharacterized protein</fullName>
    </submittedName>
</protein>
<sequence length="498" mass="56902">MADEYPSPLDAGILPEKLDSLTLLDSTIHQALRRTEGSNQTIVLDRPRTEAENCQYDNARVEAAQQFEEQPTALRGEAVNLSCPKLQARNILDLPVETLAQIFQEFKGSTTAYSSLKRHCHHRGYSVNPIIKNLRLTCHLFNEVASPFLCPILTVTLSKESLTRAEGLFRNTQIARGVMGVDLSLEYRPAEIASCMYRFAALKRRVLADMLHDWQYVVNVEVERKLRDGTIIETPRYKLYENRLHMYHVLTQNWNTHFGVEDVNNLPKGRCDPREEALDFLKLLGDGYHEYARLHQEQSQLIEDGTFVEKLTSLLSHNKRFKSLEIRDTSACYCRNWTVRDGFYDTLAKPRDFCKFLSSADKWETLEDMQDVVRLPQVKVLPELPLAMYNAGMPLRRLKIRCLPRESNYSMLCPGNYISPDAAAWQDLGAACQQLETLKLGYDIVPDSASTLVVHHRTEAFYCGIGHTPKTQQLIWSRGTEDSIPWQTAAGGRRAYLS</sequence>
<accession>A0ACC1SZT3</accession>
<gene>
    <name evidence="1" type="ORF">NM208_g319</name>
</gene>
<keyword evidence="2" id="KW-1185">Reference proteome</keyword>
<dbReference type="Proteomes" id="UP001148629">
    <property type="component" value="Unassembled WGS sequence"/>
</dbReference>